<dbReference type="AlphaFoldDB" id="A0A8J7A9T0"/>
<evidence type="ECO:0000313" key="4">
    <source>
        <dbReference type="EMBL" id="MBE9022438.1"/>
    </source>
</evidence>
<dbReference type="InterPro" id="IPR012816">
    <property type="entry name" value="NADAR"/>
</dbReference>
<dbReference type="Gene3D" id="1.10.357.40">
    <property type="entry name" value="YbiA-like"/>
    <property type="match status" value="1"/>
</dbReference>
<dbReference type="EMBL" id="JADEXS010000080">
    <property type="protein sequence ID" value="MBE9022438.1"/>
    <property type="molecule type" value="Genomic_DNA"/>
</dbReference>
<evidence type="ECO:0000256" key="2">
    <source>
        <dbReference type="ARBA" id="ARBA00000751"/>
    </source>
</evidence>
<dbReference type="NCBIfam" id="TIGR02464">
    <property type="entry name" value="ribofla_fusion"/>
    <property type="match status" value="1"/>
</dbReference>
<name>A0A8J7A9T0_DESMC</name>
<comment type="caution">
    <text evidence="4">The sequence shown here is derived from an EMBL/GenBank/DDBJ whole genome shotgun (WGS) entry which is preliminary data.</text>
</comment>
<proteinExistence type="predicted"/>
<organism evidence="4 5">
    <name type="scientific">Desmonostoc muscorum LEGE 12446</name>
    <dbReference type="NCBI Taxonomy" id="1828758"/>
    <lineage>
        <taxon>Bacteria</taxon>
        <taxon>Bacillati</taxon>
        <taxon>Cyanobacteriota</taxon>
        <taxon>Cyanophyceae</taxon>
        <taxon>Nostocales</taxon>
        <taxon>Nostocaceae</taxon>
        <taxon>Desmonostoc</taxon>
    </lineage>
</organism>
<dbReference type="CDD" id="cd15457">
    <property type="entry name" value="NADAR"/>
    <property type="match status" value="1"/>
</dbReference>
<evidence type="ECO:0000256" key="1">
    <source>
        <dbReference type="ARBA" id="ARBA00000022"/>
    </source>
</evidence>
<gene>
    <name evidence="4" type="ORF">IQ276_08355</name>
</gene>
<dbReference type="RefSeq" id="WP_190876719.1">
    <property type="nucleotide sequence ID" value="NZ_JADEXS020000001.1"/>
</dbReference>
<evidence type="ECO:0000259" key="3">
    <source>
        <dbReference type="Pfam" id="PF08719"/>
    </source>
</evidence>
<comment type="catalytic activity">
    <reaction evidence="1">
        <text>5-amino-6-(5-phospho-D-ribosylamino)uracil + H2O = 5,6-diaminouracil + D-ribose 5-phosphate</text>
        <dbReference type="Rhea" id="RHEA:55020"/>
        <dbReference type="ChEBI" id="CHEBI:15377"/>
        <dbReference type="ChEBI" id="CHEBI:46252"/>
        <dbReference type="ChEBI" id="CHEBI:58453"/>
        <dbReference type="ChEBI" id="CHEBI:78346"/>
    </reaction>
</comment>
<accession>A0A8J7A9T0</accession>
<dbReference type="Pfam" id="PF08719">
    <property type="entry name" value="NADAR"/>
    <property type="match status" value="1"/>
</dbReference>
<reference evidence="4" key="1">
    <citation type="submission" date="2020-10" db="EMBL/GenBank/DDBJ databases">
        <authorList>
            <person name="Castelo-Branco R."/>
            <person name="Eusebio N."/>
            <person name="Adriana R."/>
            <person name="Vieira A."/>
            <person name="Brugerolle De Fraissinette N."/>
            <person name="Rezende De Castro R."/>
            <person name="Schneider M.P."/>
            <person name="Vasconcelos V."/>
            <person name="Leao P.N."/>
        </authorList>
    </citation>
    <scope>NUCLEOTIDE SEQUENCE</scope>
    <source>
        <strain evidence="4">LEGE 12446</strain>
    </source>
</reference>
<dbReference type="InterPro" id="IPR037238">
    <property type="entry name" value="YbiA-like_sf"/>
</dbReference>
<comment type="catalytic activity">
    <reaction evidence="2">
        <text>2,5-diamino-6-hydroxy-4-(5-phosphoribosylamino)-pyrimidine + H2O = 2,5,6-triamino-4-hydroxypyrimidine + D-ribose 5-phosphate</text>
        <dbReference type="Rhea" id="RHEA:23436"/>
        <dbReference type="ChEBI" id="CHEBI:15377"/>
        <dbReference type="ChEBI" id="CHEBI:58614"/>
        <dbReference type="ChEBI" id="CHEBI:78346"/>
        <dbReference type="ChEBI" id="CHEBI:137796"/>
    </reaction>
</comment>
<feature type="domain" description="NADAR" evidence="3">
    <location>
        <begin position="30"/>
        <end position="170"/>
    </location>
</feature>
<protein>
    <submittedName>
        <fullName evidence="4">NADAR family protein</fullName>
    </submittedName>
</protein>
<sequence length="173" mass="20298">MQEKSQIQNLKHRSPEFQTSFFNFPEQTIYFCFADEIPYGCFCNFSAHGFKLDNFYWQTSEHYFQAQKFVGTPYFEKVQQAKTPLEAANIGGDRSLPLRPDWRQVKDEFMYKAVLAKFQNHADIRDILLSTGNQLLVETTSHDYYWGCGEDGTGKNRLGQILIEVRTILRHYN</sequence>
<evidence type="ECO:0000313" key="5">
    <source>
        <dbReference type="Proteomes" id="UP000622533"/>
    </source>
</evidence>
<keyword evidence="5" id="KW-1185">Reference proteome</keyword>
<dbReference type="SUPFAM" id="SSF143990">
    <property type="entry name" value="YbiA-like"/>
    <property type="match status" value="1"/>
</dbReference>
<dbReference type="Proteomes" id="UP000622533">
    <property type="component" value="Unassembled WGS sequence"/>
</dbReference>